<keyword evidence="6" id="KW-0391">Immunity</keyword>
<name>A0A8U0TBI4_MUSPF</name>
<keyword evidence="3" id="KW-0472">Membrane</keyword>
<dbReference type="Pfam" id="PF07686">
    <property type="entry name" value="V-set"/>
    <property type="match status" value="1"/>
</dbReference>
<evidence type="ECO:0000256" key="5">
    <source>
        <dbReference type="ARBA" id="ARBA00038737"/>
    </source>
</evidence>
<evidence type="ECO:0000256" key="6">
    <source>
        <dbReference type="ARBA" id="ARBA00043265"/>
    </source>
</evidence>
<comment type="subcellular location">
    <subcellularLocation>
        <location evidence="1">Cell membrane</location>
    </subcellularLocation>
</comment>
<proteinExistence type="predicted"/>
<keyword evidence="6" id="KW-1064">Adaptive immunity</keyword>
<dbReference type="SMART" id="SM00406">
    <property type="entry name" value="IGv"/>
    <property type="match status" value="1"/>
</dbReference>
<comment type="subunit">
    <text evidence="5">Immunoglobulins are composed of two identical heavy chains and two identical light chains; disulfide-linked.</text>
</comment>
<keyword evidence="8" id="KW-1185">Reference proteome</keyword>
<dbReference type="InterPro" id="IPR013783">
    <property type="entry name" value="Ig-like_fold"/>
</dbReference>
<reference evidence="9" key="1">
    <citation type="submission" date="2025-08" db="UniProtKB">
        <authorList>
            <consortium name="RefSeq"/>
        </authorList>
    </citation>
    <scope>IDENTIFICATION</scope>
    <source>
        <tissue evidence="9">Brain</tissue>
    </source>
</reference>
<dbReference type="GO" id="GO:0005886">
    <property type="term" value="C:plasma membrane"/>
    <property type="evidence" value="ECO:0007669"/>
    <property type="project" value="UniProtKB-SubCell"/>
</dbReference>
<dbReference type="Gene3D" id="2.60.40.10">
    <property type="entry name" value="Immunoglobulins"/>
    <property type="match status" value="1"/>
</dbReference>
<dbReference type="FunFam" id="2.60.40.10:FF:000442">
    <property type="entry name" value="Immunoglobulin lambda variable 2-8"/>
    <property type="match status" value="1"/>
</dbReference>
<evidence type="ECO:0000259" key="7">
    <source>
        <dbReference type="PROSITE" id="PS50835"/>
    </source>
</evidence>
<evidence type="ECO:0000313" key="9">
    <source>
        <dbReference type="RefSeq" id="XP_012906352.2"/>
    </source>
</evidence>
<dbReference type="InterPro" id="IPR003599">
    <property type="entry name" value="Ig_sub"/>
</dbReference>
<evidence type="ECO:0000313" key="8">
    <source>
        <dbReference type="Proteomes" id="UP000000715"/>
    </source>
</evidence>
<dbReference type="PANTHER" id="PTHR23267">
    <property type="entry name" value="IMMUNOGLOBULIN LIGHT CHAIN"/>
    <property type="match status" value="1"/>
</dbReference>
<dbReference type="OrthoDB" id="9796893at2759"/>
<keyword evidence="4" id="KW-1015">Disulfide bond</keyword>
<keyword evidence="6" id="KW-1280">Immunoglobulin</keyword>
<feature type="domain" description="Ig-like" evidence="7">
    <location>
        <begin position="31"/>
        <end position="147"/>
    </location>
</feature>
<dbReference type="GO" id="GO:0005576">
    <property type="term" value="C:extracellular region"/>
    <property type="evidence" value="ECO:0007669"/>
    <property type="project" value="UniProtKB-ARBA"/>
</dbReference>
<dbReference type="RefSeq" id="XP_012906352.2">
    <property type="nucleotide sequence ID" value="XM_013050898.2"/>
</dbReference>
<dbReference type="GO" id="GO:0019814">
    <property type="term" value="C:immunoglobulin complex"/>
    <property type="evidence" value="ECO:0007669"/>
    <property type="project" value="UniProtKB-KW"/>
</dbReference>
<protein>
    <submittedName>
        <fullName evidence="9">Uncharacterized protein LOC101693225</fullName>
    </submittedName>
</protein>
<accession>A0A8U0TBI4</accession>
<dbReference type="InterPro" id="IPR050150">
    <property type="entry name" value="IgV_Light_Chain"/>
</dbReference>
<gene>
    <name evidence="9" type="primary">LOC101693225</name>
</gene>
<dbReference type="GeneID" id="101693225"/>
<evidence type="ECO:0000256" key="3">
    <source>
        <dbReference type="ARBA" id="ARBA00023136"/>
    </source>
</evidence>
<evidence type="ECO:0000256" key="1">
    <source>
        <dbReference type="ARBA" id="ARBA00004236"/>
    </source>
</evidence>
<dbReference type="InterPro" id="IPR036179">
    <property type="entry name" value="Ig-like_dom_sf"/>
</dbReference>
<dbReference type="SUPFAM" id="SSF48726">
    <property type="entry name" value="Immunoglobulin"/>
    <property type="match status" value="1"/>
</dbReference>
<keyword evidence="2" id="KW-1003">Cell membrane</keyword>
<dbReference type="AlphaFoldDB" id="A0A8U0TBI4"/>
<dbReference type="KEGG" id="mpuf:101693225"/>
<dbReference type="InterPro" id="IPR007110">
    <property type="entry name" value="Ig-like_dom"/>
</dbReference>
<dbReference type="PROSITE" id="PS50835">
    <property type="entry name" value="IG_LIKE"/>
    <property type="match status" value="1"/>
</dbReference>
<organism evidence="8 9">
    <name type="scientific">Mustela putorius furo</name>
    <name type="common">European domestic ferret</name>
    <name type="synonym">Mustela furo</name>
    <dbReference type="NCBI Taxonomy" id="9669"/>
    <lineage>
        <taxon>Eukaryota</taxon>
        <taxon>Metazoa</taxon>
        <taxon>Chordata</taxon>
        <taxon>Craniata</taxon>
        <taxon>Vertebrata</taxon>
        <taxon>Euteleostomi</taxon>
        <taxon>Mammalia</taxon>
        <taxon>Eutheria</taxon>
        <taxon>Laurasiatheria</taxon>
        <taxon>Carnivora</taxon>
        <taxon>Caniformia</taxon>
        <taxon>Musteloidea</taxon>
        <taxon>Mustelidae</taxon>
        <taxon>Mustelinae</taxon>
        <taxon>Mustela</taxon>
    </lineage>
</organism>
<evidence type="ECO:0000256" key="4">
    <source>
        <dbReference type="ARBA" id="ARBA00023157"/>
    </source>
</evidence>
<dbReference type="InterPro" id="IPR013106">
    <property type="entry name" value="Ig_V-set"/>
</dbReference>
<dbReference type="SMART" id="SM00409">
    <property type="entry name" value="IG"/>
    <property type="match status" value="1"/>
</dbReference>
<sequence length="292" mass="32565">MKRERELRRLCSAVGPQKAGSVMTSTMAWSPLLLTLLIHCTGSWSQSVLTQPPSVSGTLGQRVTISCTGSSNNIGDYGVTWQQQLPGTAPRTIIYANTYRPSGVPDRFSGSQSGSDATLTITGLQPEDEAEYYCATWDNSLRAHTVSQSCGEIFNSFMNRHTSYYLIFYCSKQQHHPVGHGHSSLEKNLEGPSLEELSQCPRRPKIVLRTVVRVIAEGYNAALRSQPQDTEAAAARNATSRRVTVTWWEHRFSQKQVKERPVIYWNEGEILPETNKGHCVTVWGFLQDSISQ</sequence>
<dbReference type="Proteomes" id="UP000000715">
    <property type="component" value="Unplaced"/>
</dbReference>
<evidence type="ECO:0000256" key="2">
    <source>
        <dbReference type="ARBA" id="ARBA00022475"/>
    </source>
</evidence>